<dbReference type="Proteomes" id="UP000626092">
    <property type="component" value="Unassembled WGS sequence"/>
</dbReference>
<dbReference type="InterPro" id="IPR055081">
    <property type="entry name" value="NLP1-9_GAF"/>
</dbReference>
<dbReference type="OrthoDB" id="1740180at2759"/>
<comment type="caution">
    <text evidence="2">The sequence shown here is derived from an EMBL/GenBank/DDBJ whole genome shotgun (WGS) entry which is preliminary data.</text>
</comment>
<dbReference type="PANTHER" id="PTHR32002:SF35">
    <property type="entry name" value="PROTEIN NLP6"/>
    <property type="match status" value="1"/>
</dbReference>
<dbReference type="GO" id="GO:0003700">
    <property type="term" value="F:DNA-binding transcription factor activity"/>
    <property type="evidence" value="ECO:0007669"/>
    <property type="project" value="InterPro"/>
</dbReference>
<dbReference type="InterPro" id="IPR045012">
    <property type="entry name" value="NLP"/>
</dbReference>
<protein>
    <recommendedName>
        <fullName evidence="1">NLP1-9 GAF domain-containing protein</fullName>
    </recommendedName>
</protein>
<evidence type="ECO:0000313" key="3">
    <source>
        <dbReference type="Proteomes" id="UP000626092"/>
    </source>
</evidence>
<gene>
    <name evidence="2" type="ORF">RHSIM_Rhsim12G0172300</name>
</gene>
<reference evidence="2" key="1">
    <citation type="submission" date="2019-11" db="EMBL/GenBank/DDBJ databases">
        <authorList>
            <person name="Liu Y."/>
            <person name="Hou J."/>
            <person name="Li T.-Q."/>
            <person name="Guan C.-H."/>
            <person name="Wu X."/>
            <person name="Wu H.-Z."/>
            <person name="Ling F."/>
            <person name="Zhang R."/>
            <person name="Shi X.-G."/>
            <person name="Ren J.-P."/>
            <person name="Chen E.-F."/>
            <person name="Sun J.-M."/>
        </authorList>
    </citation>
    <scope>NUCLEOTIDE SEQUENCE</scope>
    <source>
        <strain evidence="2">Adult_tree_wgs_1</strain>
        <tissue evidence="2">Leaves</tissue>
    </source>
</reference>
<name>A0A834L7X6_RHOSS</name>
<evidence type="ECO:0000259" key="1">
    <source>
        <dbReference type="Pfam" id="PF22922"/>
    </source>
</evidence>
<sequence>MAVTGSVSDGDNDKILEVEEEDCFPPNFKEYMLKELSWTRFKEDGCGNSLFGWVFWSQQDHETNSLGKEYKYFYADAESGEEELGLPGRVFLHKFPESTSDVKHYTLKEYPQLDLALRCSIRGSWAMPVFEHSSKTCVGVLEIVSLSYTPSFWHDKSFLGNLYGIFQFFSIDIVLAIFSEVSDVTILPKQHMDENKALAAAFKELKMVLGSSSFTGNEAYVLEFFLPTSSKDDENILARLSMILGTMEESFKTFKLASGQDLGDVLTVKVIDFLNGQKSHSIQMIQATRLTPCLELLKDGGVILQIGQLDQPTMDAKNSGMDVVSEDHNYFLPSLEASQNGELKTELDSTDQTSMDPLNNGKNVTSAERNIILVASSEEGKRIQATRFTPSPSLELLKDEEVILQIGQLGQPTLDARNSGMNVVSEEQNYILPGPEALQNGEWTTQLDSTDQPSMDTLNNGTNVSSFDHKSMSRVRSHLYGRKIDKREKSRPETSERLVQRYATTNLLVFSSSLHGLISVEQKPTKALMVRNSRMEDYGS</sequence>
<keyword evidence="3" id="KW-1185">Reference proteome</keyword>
<dbReference type="EMBL" id="WJXA01000012">
    <property type="protein sequence ID" value="KAF7123065.1"/>
    <property type="molecule type" value="Genomic_DNA"/>
</dbReference>
<evidence type="ECO:0000313" key="2">
    <source>
        <dbReference type="EMBL" id="KAF7123065.1"/>
    </source>
</evidence>
<feature type="domain" description="NLP1-9 GAF" evidence="1">
    <location>
        <begin position="211"/>
        <end position="253"/>
    </location>
</feature>
<dbReference type="PANTHER" id="PTHR32002">
    <property type="entry name" value="PROTEIN NLP8"/>
    <property type="match status" value="1"/>
</dbReference>
<dbReference type="Pfam" id="PF22922">
    <property type="entry name" value="GAF_NLP"/>
    <property type="match status" value="1"/>
</dbReference>
<dbReference type="AlphaFoldDB" id="A0A834L7X6"/>
<proteinExistence type="predicted"/>
<accession>A0A834L7X6</accession>
<organism evidence="2 3">
    <name type="scientific">Rhododendron simsii</name>
    <name type="common">Sims's rhododendron</name>
    <dbReference type="NCBI Taxonomy" id="118357"/>
    <lineage>
        <taxon>Eukaryota</taxon>
        <taxon>Viridiplantae</taxon>
        <taxon>Streptophyta</taxon>
        <taxon>Embryophyta</taxon>
        <taxon>Tracheophyta</taxon>
        <taxon>Spermatophyta</taxon>
        <taxon>Magnoliopsida</taxon>
        <taxon>eudicotyledons</taxon>
        <taxon>Gunneridae</taxon>
        <taxon>Pentapetalae</taxon>
        <taxon>asterids</taxon>
        <taxon>Ericales</taxon>
        <taxon>Ericaceae</taxon>
        <taxon>Ericoideae</taxon>
        <taxon>Rhodoreae</taxon>
        <taxon>Rhododendron</taxon>
    </lineage>
</organism>